<feature type="region of interest" description="Disordered" evidence="1">
    <location>
        <begin position="79"/>
        <end position="103"/>
    </location>
</feature>
<sequence length="103" mass="11303">MHCQRRIKNTGSRVINVEALLPSPFVQSSRWVESEGGCANPTYPYHCGNTDKTSIFASQGVATTSPSLLARKLKVGRLSDTPSDAPISHRNLNMESDSHHCHI</sequence>
<dbReference type="Proteomes" id="UP000295070">
    <property type="component" value="Chromosome 13"/>
</dbReference>
<name>A0A484CTV9_PERFV</name>
<evidence type="ECO:0000313" key="3">
    <source>
        <dbReference type="Proteomes" id="UP000295070"/>
    </source>
</evidence>
<dbReference type="EMBL" id="SCKG01000013">
    <property type="protein sequence ID" value="TDH05154.1"/>
    <property type="molecule type" value="Genomic_DNA"/>
</dbReference>
<proteinExistence type="predicted"/>
<comment type="caution">
    <text evidence="2">The sequence shown here is derived from an EMBL/GenBank/DDBJ whole genome shotgun (WGS) entry which is preliminary data.</text>
</comment>
<accession>A0A484CTV9</accession>
<dbReference type="AlphaFoldDB" id="A0A484CTV9"/>
<protein>
    <submittedName>
        <fullName evidence="2">Uncharacterized protein</fullName>
    </submittedName>
</protein>
<evidence type="ECO:0000256" key="1">
    <source>
        <dbReference type="SAM" id="MobiDB-lite"/>
    </source>
</evidence>
<gene>
    <name evidence="2" type="ORF">EPR50_G00140500</name>
</gene>
<organism evidence="2 3">
    <name type="scientific">Perca flavescens</name>
    <name type="common">American yellow perch</name>
    <name type="synonym">Morone flavescens</name>
    <dbReference type="NCBI Taxonomy" id="8167"/>
    <lineage>
        <taxon>Eukaryota</taxon>
        <taxon>Metazoa</taxon>
        <taxon>Chordata</taxon>
        <taxon>Craniata</taxon>
        <taxon>Vertebrata</taxon>
        <taxon>Euteleostomi</taxon>
        <taxon>Actinopterygii</taxon>
        <taxon>Neopterygii</taxon>
        <taxon>Teleostei</taxon>
        <taxon>Neoteleostei</taxon>
        <taxon>Acanthomorphata</taxon>
        <taxon>Eupercaria</taxon>
        <taxon>Perciformes</taxon>
        <taxon>Percoidei</taxon>
        <taxon>Percidae</taxon>
        <taxon>Percinae</taxon>
        <taxon>Perca</taxon>
    </lineage>
</organism>
<evidence type="ECO:0000313" key="2">
    <source>
        <dbReference type="EMBL" id="TDH05154.1"/>
    </source>
</evidence>
<keyword evidence="3" id="KW-1185">Reference proteome</keyword>
<reference evidence="2 3" key="1">
    <citation type="submission" date="2019-01" db="EMBL/GenBank/DDBJ databases">
        <title>A chromosome-scale genome assembly of the yellow perch, Perca flavescens.</title>
        <authorList>
            <person name="Feron R."/>
            <person name="Morvezen R."/>
            <person name="Bestin A."/>
            <person name="Haffray P."/>
            <person name="Klopp C."/>
            <person name="Zahm M."/>
            <person name="Cabau C."/>
            <person name="Roques C."/>
            <person name="Donnadieu C."/>
            <person name="Bouchez O."/>
            <person name="Christie M."/>
            <person name="Larson W."/>
            <person name="Guiguen Y."/>
        </authorList>
    </citation>
    <scope>NUCLEOTIDE SEQUENCE [LARGE SCALE GENOMIC DNA]</scope>
    <source>
        <strain evidence="2">YP-PL-M2</strain>
        <tissue evidence="2">Blood</tissue>
    </source>
</reference>